<sequence>MDKVEYGIKLEQIEKLKSEKQYNEAADIADTIEWRKVKKWSELMTAEEVYEKADRIKEARNICIYAYNRNLGGRSLVFKMTELSIRLEDYEEAEDLYNEFVEMAPTDMNRYVLLYELDKAKNVPPEELIKVLEEYRDNEQDENFGYELASLYAEVGRIEECIKECDDLILWFGDGEYVYKALKLKKKYASLTPAQQEKLNIMDKFDKAGLVYEAGFSGNYDEYELKSARESMKEISHDETNDDDEISVPLARPDIYDTQTLQNDLANSLKEIFQNDDKNDDGNDVLSPVKEQKTEETVPEEAEPEETVPEESADEETADKVSQPAQEDEEEKTEDTPEYDTIIDDDMAATAEPVNVEVIELQMSGDDELVDEPTREIIINTHHWNRIKSEMREDDPMIPEHDAQPEYKEEYIPEAAEEQIPEAAEEQEMVETVEKQETIPEETDIRETVPEDFKPEAGEDRIPVQMELKLEEPPIEGQVDLLYYLEHMNDPVEEPAATIDDLLKTTIENRHTDNTIELDEAINSITRAAISEAEQEINGYADESYDVTEEEEYSSEDSMDELDDNTRKYIKKYLFMNGMEDSILHFINGKRHEIPDGTSRHGNIIIIGKKDTDKTGFAINLFKSLHANDEQRELKIAKTRAEVLNAKGVAASADKIKGTTLIVENAEKLNRDVVEELNQFMETDTASMLVIFTGEEFALKRLFYNCESLRDKFDYKLELKHYSVNELVDVATEYARVKGYAIDERALSGLYISIDELNGDDEGTEIEKVKKIVDSAIIKCGKSSRNFFGKKRNGLISLKEKHFLK</sequence>
<feature type="region of interest" description="Disordered" evidence="3">
    <location>
        <begin position="234"/>
        <end position="254"/>
    </location>
</feature>
<accession>R5LCL7</accession>
<dbReference type="InterPro" id="IPR027417">
    <property type="entry name" value="P-loop_NTPase"/>
</dbReference>
<dbReference type="InterPro" id="IPR011990">
    <property type="entry name" value="TPR-like_helical_dom_sf"/>
</dbReference>
<protein>
    <recommendedName>
        <fullName evidence="6">Tetratricopeptide repeat-containing domain protein</fullName>
    </recommendedName>
</protein>
<dbReference type="SUPFAM" id="SSF48452">
    <property type="entry name" value="TPR-like"/>
    <property type="match status" value="1"/>
</dbReference>
<feature type="compositionally biased region" description="Acidic residues" evidence="3">
    <location>
        <begin position="297"/>
        <end position="317"/>
    </location>
</feature>
<keyword evidence="2" id="KW-0175">Coiled coil</keyword>
<dbReference type="Proteomes" id="UP000018300">
    <property type="component" value="Unassembled WGS sequence"/>
</dbReference>
<evidence type="ECO:0000256" key="3">
    <source>
        <dbReference type="SAM" id="MobiDB-lite"/>
    </source>
</evidence>
<keyword evidence="1" id="KW-0802">TPR repeat</keyword>
<evidence type="ECO:0008006" key="6">
    <source>
        <dbReference type="Google" id="ProtNLM"/>
    </source>
</evidence>
<feature type="repeat" description="TPR" evidence="1">
    <location>
        <begin position="74"/>
        <end position="107"/>
    </location>
</feature>
<dbReference type="InterPro" id="IPR019734">
    <property type="entry name" value="TPR_rpt"/>
</dbReference>
<feature type="coiled-coil region" evidence="2">
    <location>
        <begin position="627"/>
        <end position="683"/>
    </location>
</feature>
<evidence type="ECO:0000313" key="4">
    <source>
        <dbReference type="EMBL" id="CCY76915.1"/>
    </source>
</evidence>
<name>R5LCL7_9FIRM</name>
<dbReference type="EMBL" id="CAYU010000049">
    <property type="protein sequence ID" value="CCY76915.1"/>
    <property type="molecule type" value="Genomic_DNA"/>
</dbReference>
<evidence type="ECO:0000256" key="1">
    <source>
        <dbReference type="PROSITE-ProRule" id="PRU00339"/>
    </source>
</evidence>
<dbReference type="AlphaFoldDB" id="R5LCL7"/>
<gene>
    <name evidence="4" type="ORF">BN569_00488</name>
</gene>
<dbReference type="SUPFAM" id="SSF52540">
    <property type="entry name" value="P-loop containing nucleoside triphosphate hydrolases"/>
    <property type="match status" value="1"/>
</dbReference>
<feature type="compositionally biased region" description="Acidic residues" evidence="3">
    <location>
        <begin position="326"/>
        <end position="340"/>
    </location>
</feature>
<evidence type="ECO:0000256" key="2">
    <source>
        <dbReference type="SAM" id="Coils"/>
    </source>
</evidence>
<reference evidence="4" key="1">
    <citation type="submission" date="2012-11" db="EMBL/GenBank/DDBJ databases">
        <title>Dependencies among metagenomic species, viruses, plasmids and units of genetic variation.</title>
        <authorList>
            <person name="Nielsen H.B."/>
            <person name="Almeida M."/>
            <person name="Juncker A.S."/>
            <person name="Rasmussen S."/>
            <person name="Li J."/>
            <person name="Sunagawa S."/>
            <person name="Plichta D."/>
            <person name="Gautier L."/>
            <person name="Le Chatelier E."/>
            <person name="Peletier E."/>
            <person name="Bonde I."/>
            <person name="Nielsen T."/>
            <person name="Manichanh C."/>
            <person name="Arumugam M."/>
            <person name="Batto J."/>
            <person name="Santos M.B.Q.D."/>
            <person name="Blom N."/>
            <person name="Borruel N."/>
            <person name="Burgdorf K.S."/>
            <person name="Boumezbeur F."/>
            <person name="Casellas F."/>
            <person name="Dore J."/>
            <person name="Guarner F."/>
            <person name="Hansen T."/>
            <person name="Hildebrand F."/>
            <person name="Kaas R.S."/>
            <person name="Kennedy S."/>
            <person name="Kristiansen K."/>
            <person name="Kultima J.R."/>
            <person name="Leonard P."/>
            <person name="Levenez F."/>
            <person name="Lund O."/>
            <person name="Moumen B."/>
            <person name="Le Paslier D."/>
            <person name="Pons N."/>
            <person name="Pedersen O."/>
            <person name="Prifti E."/>
            <person name="Qin J."/>
            <person name="Raes J."/>
            <person name="Tap J."/>
            <person name="Tims S."/>
            <person name="Ussery D.W."/>
            <person name="Yamada T."/>
            <person name="MetaHit consortium"/>
            <person name="Renault P."/>
            <person name="Sicheritz-Ponten T."/>
            <person name="Bork P."/>
            <person name="Wang J."/>
            <person name="Brunak S."/>
            <person name="Ehrlich S.D."/>
        </authorList>
    </citation>
    <scope>NUCLEOTIDE SEQUENCE [LARGE SCALE GENOMIC DNA]</scope>
</reference>
<evidence type="ECO:0000313" key="5">
    <source>
        <dbReference type="Proteomes" id="UP000018300"/>
    </source>
</evidence>
<comment type="caution">
    <text evidence="4">The sequence shown here is derived from an EMBL/GenBank/DDBJ whole genome shotgun (WGS) entry which is preliminary data.</text>
</comment>
<dbReference type="PROSITE" id="PS50005">
    <property type="entry name" value="TPR"/>
    <property type="match status" value="1"/>
</dbReference>
<feature type="region of interest" description="Disordered" evidence="3">
    <location>
        <begin position="273"/>
        <end position="340"/>
    </location>
</feature>
<proteinExistence type="predicted"/>
<organism evidence="4 5">
    <name type="scientific">Eshraghiella crossota CAG:259</name>
    <dbReference type="NCBI Taxonomy" id="1263062"/>
    <lineage>
        <taxon>Bacteria</taxon>
        <taxon>Bacillati</taxon>
        <taxon>Bacillota</taxon>
        <taxon>Clostridia</taxon>
        <taxon>Lachnospirales</taxon>
        <taxon>Lachnospiraceae</taxon>
        <taxon>Eshraghiella</taxon>
    </lineage>
</organism>